<proteinExistence type="predicted"/>
<feature type="region of interest" description="Disordered" evidence="1">
    <location>
        <begin position="650"/>
        <end position="677"/>
    </location>
</feature>
<dbReference type="EMBL" id="JARJCW010000194">
    <property type="protein sequence ID" value="KAJ7187541.1"/>
    <property type="molecule type" value="Genomic_DNA"/>
</dbReference>
<comment type="caution">
    <text evidence="2">The sequence shown here is derived from an EMBL/GenBank/DDBJ whole genome shotgun (WGS) entry which is preliminary data.</text>
</comment>
<gene>
    <name evidence="2" type="ORF">GGX14DRAFT_611297</name>
</gene>
<reference evidence="2" key="1">
    <citation type="submission" date="2023-03" db="EMBL/GenBank/DDBJ databases">
        <title>Massive genome expansion in bonnet fungi (Mycena s.s.) driven by repeated elements and novel gene families across ecological guilds.</title>
        <authorList>
            <consortium name="Lawrence Berkeley National Laboratory"/>
            <person name="Harder C.B."/>
            <person name="Miyauchi S."/>
            <person name="Viragh M."/>
            <person name="Kuo A."/>
            <person name="Thoen E."/>
            <person name="Andreopoulos B."/>
            <person name="Lu D."/>
            <person name="Skrede I."/>
            <person name="Drula E."/>
            <person name="Henrissat B."/>
            <person name="Morin E."/>
            <person name="Kohler A."/>
            <person name="Barry K."/>
            <person name="LaButti K."/>
            <person name="Morin E."/>
            <person name="Salamov A."/>
            <person name="Lipzen A."/>
            <person name="Mereny Z."/>
            <person name="Hegedus B."/>
            <person name="Baldrian P."/>
            <person name="Stursova M."/>
            <person name="Weitz H."/>
            <person name="Taylor A."/>
            <person name="Grigoriev I.V."/>
            <person name="Nagy L.G."/>
            <person name="Martin F."/>
            <person name="Kauserud H."/>
        </authorList>
    </citation>
    <scope>NUCLEOTIDE SEQUENCE</scope>
    <source>
        <strain evidence="2">9144</strain>
    </source>
</reference>
<protein>
    <submittedName>
        <fullName evidence="2">Uncharacterized protein</fullName>
    </submittedName>
</protein>
<evidence type="ECO:0000313" key="2">
    <source>
        <dbReference type="EMBL" id="KAJ7187541.1"/>
    </source>
</evidence>
<name>A0AAD6UP98_9AGAR</name>
<evidence type="ECO:0000313" key="3">
    <source>
        <dbReference type="Proteomes" id="UP001219525"/>
    </source>
</evidence>
<dbReference type="AlphaFoldDB" id="A0AAD6UP98"/>
<keyword evidence="3" id="KW-1185">Reference proteome</keyword>
<dbReference type="Proteomes" id="UP001219525">
    <property type="component" value="Unassembled WGS sequence"/>
</dbReference>
<organism evidence="2 3">
    <name type="scientific">Mycena pura</name>
    <dbReference type="NCBI Taxonomy" id="153505"/>
    <lineage>
        <taxon>Eukaryota</taxon>
        <taxon>Fungi</taxon>
        <taxon>Dikarya</taxon>
        <taxon>Basidiomycota</taxon>
        <taxon>Agaricomycotina</taxon>
        <taxon>Agaricomycetes</taxon>
        <taxon>Agaricomycetidae</taxon>
        <taxon>Agaricales</taxon>
        <taxon>Marasmiineae</taxon>
        <taxon>Mycenaceae</taxon>
        <taxon>Mycena</taxon>
    </lineage>
</organism>
<accession>A0AAD6UP98</accession>
<sequence>MYVCFRRRWRQPSVKKDAGATSSSAAYGPVDLLDDGDLVIVTCAGANIAARAIGEESAADRYLPAPPEEAPLDVGIVEASHSNPPSDTSEGFNLVPRQRQNTDIWDAVEASATNFSKTRCLKDAETDVRTAAQYAAQSIALDVSADVRLQTFGRRTMDGVPLLLHTLEALARVHPFVELAFIPFQLIYHLEVKRRDNDHRRAALFGLIKDAMLALVELEYFTDDYKAHRTTPTGEKVKSRIVAVCEQMQRDINMCYAGTDAPRRSSVDGMTVCFAELKTHDKSAPPMQFVRAASWNRVLSEYGTRFKATREDLAFALQIENAVAVNKMHHMLVEQIEAKTPPPWEHPDPLRSSEIAEQDAYGHGQQNGLASQSLPTQSLSPGTADEACWMGRHYESPADIMDITTADFNDCCTRFELGSEIMALSLDGVVKGDRVVRAVQGKFRNGVRDPMVDRVWDEQEFGQSVEIWRLALALRDSLVQGDGWHTIDTDVGSDRPPGFPVPELGGHYPMYWDINPTSSGQDGYFSGYYDGQNQEIEHPVQAQRFGHWCYGRCEGSCDWQERYGPGAGCSGPATPWSDTPDEITVVGDASPLLRGRDITSHECGSTEYEHPLDTKRPRMNRGQSFGALSRVGTTQDSWDWYEYRDKYANGSRSGTETPWSEEPDEHTVVGEGSPPIRGRSLTSQEYGFIKHELACKHAMPPHDCAAGDPADLCCDMAGLRSDEYHTRDSPDSMVELWRSEMDRVCVDHPGPVLLEPTKQNSEARVPGHLAISPGFDESPDLMRIGAFWFTVLLMLGLST</sequence>
<evidence type="ECO:0000256" key="1">
    <source>
        <dbReference type="SAM" id="MobiDB-lite"/>
    </source>
</evidence>